<accession>A0A2U1N7W8</accession>
<evidence type="ECO:0000256" key="6">
    <source>
        <dbReference type="ARBA" id="ARBA00023136"/>
    </source>
</evidence>
<evidence type="ECO:0000256" key="5">
    <source>
        <dbReference type="ARBA" id="ARBA00023065"/>
    </source>
</evidence>
<evidence type="ECO:0000313" key="14">
    <source>
        <dbReference type="Proteomes" id="UP000245207"/>
    </source>
</evidence>
<dbReference type="InterPro" id="IPR015683">
    <property type="entry name" value="Ionotropic_Glu_rcpt"/>
</dbReference>
<evidence type="ECO:0000256" key="3">
    <source>
        <dbReference type="ARBA" id="ARBA00022692"/>
    </source>
</evidence>
<keyword evidence="2" id="KW-0813">Transport</keyword>
<dbReference type="Pfam" id="PF00497">
    <property type="entry name" value="SBP_bac_3"/>
    <property type="match status" value="1"/>
</dbReference>
<keyword evidence="4 11" id="KW-1133">Transmembrane helix</keyword>
<proteinExistence type="predicted"/>
<organism evidence="13 14">
    <name type="scientific">Artemisia annua</name>
    <name type="common">Sweet wormwood</name>
    <dbReference type="NCBI Taxonomy" id="35608"/>
    <lineage>
        <taxon>Eukaryota</taxon>
        <taxon>Viridiplantae</taxon>
        <taxon>Streptophyta</taxon>
        <taxon>Embryophyta</taxon>
        <taxon>Tracheophyta</taxon>
        <taxon>Spermatophyta</taxon>
        <taxon>Magnoliopsida</taxon>
        <taxon>eudicotyledons</taxon>
        <taxon>Gunneridae</taxon>
        <taxon>Pentapetalae</taxon>
        <taxon>asterids</taxon>
        <taxon>campanulids</taxon>
        <taxon>Asterales</taxon>
        <taxon>Asteraceae</taxon>
        <taxon>Asteroideae</taxon>
        <taxon>Anthemideae</taxon>
        <taxon>Artemisiinae</taxon>
        <taxon>Artemisia</taxon>
    </lineage>
</organism>
<dbReference type="InterPro" id="IPR001638">
    <property type="entry name" value="Solute-binding_3/MltF_N"/>
</dbReference>
<keyword evidence="7 13" id="KW-0675">Receptor</keyword>
<evidence type="ECO:0000256" key="7">
    <source>
        <dbReference type="ARBA" id="ARBA00023170"/>
    </source>
</evidence>
<evidence type="ECO:0000256" key="4">
    <source>
        <dbReference type="ARBA" id="ARBA00022989"/>
    </source>
</evidence>
<protein>
    <submittedName>
        <fullName evidence="13">Ionotropic glutamate receptor, metazoa, Periplasmic binding protein-like I</fullName>
    </submittedName>
</protein>
<comment type="subcellular location">
    <subcellularLocation>
        <location evidence="1">Membrane</location>
        <topology evidence="1">Multi-pass membrane protein</topology>
    </subcellularLocation>
</comment>
<evidence type="ECO:0000256" key="8">
    <source>
        <dbReference type="ARBA" id="ARBA00023180"/>
    </source>
</evidence>
<gene>
    <name evidence="13" type="ORF">CTI12_AA297240</name>
</gene>
<keyword evidence="5" id="KW-0406">Ion transport</keyword>
<dbReference type="Proteomes" id="UP000245207">
    <property type="component" value="Unassembled WGS sequence"/>
</dbReference>
<evidence type="ECO:0000256" key="1">
    <source>
        <dbReference type="ARBA" id="ARBA00004141"/>
    </source>
</evidence>
<evidence type="ECO:0000256" key="10">
    <source>
        <dbReference type="ARBA" id="ARBA00023303"/>
    </source>
</evidence>
<feature type="transmembrane region" description="Helical" evidence="11">
    <location>
        <begin position="136"/>
        <end position="157"/>
    </location>
</feature>
<dbReference type="InterPro" id="IPR001320">
    <property type="entry name" value="Iontro_rcpt_C"/>
</dbReference>
<feature type="transmembrane region" description="Helical" evidence="11">
    <location>
        <begin position="944"/>
        <end position="966"/>
    </location>
</feature>
<dbReference type="GO" id="GO:0015276">
    <property type="term" value="F:ligand-gated monoatomic ion channel activity"/>
    <property type="evidence" value="ECO:0007669"/>
    <property type="project" value="InterPro"/>
</dbReference>
<feature type="transmembrane region" description="Helical" evidence="11">
    <location>
        <begin position="825"/>
        <end position="847"/>
    </location>
</feature>
<feature type="transmembrane region" description="Helical" evidence="11">
    <location>
        <begin position="169"/>
        <end position="187"/>
    </location>
</feature>
<feature type="domain" description="Ionotropic glutamate receptor C-terminal" evidence="12">
    <location>
        <begin position="25"/>
        <end position="310"/>
    </location>
</feature>
<dbReference type="PANTHER" id="PTHR18966">
    <property type="entry name" value="IONOTROPIC GLUTAMATE RECEPTOR"/>
    <property type="match status" value="1"/>
</dbReference>
<feature type="transmembrane region" description="Helical" evidence="11">
    <location>
        <begin position="637"/>
        <end position="659"/>
    </location>
</feature>
<name>A0A2U1N7W8_ARTAN</name>
<sequence length="979" mass="109891">MEGLYSLQIVGPCKRLVIEFCVLTRRKFTYFIDAHFTNNITTATGFSIDVFNTSIHALPFEVPYELIPFANGTYDDLIKKVYVQEIDAILGDSTILANRSQYVDFTATYTDLGVGTLARINKNDMWIFLKPMDVDLWLSTIAFAILTGIVIFAIESMHQGSQRSPAQQIGATFWFILMTLFFTQSYYTATLASVLTVEQFALASKGGTVGFHGDSFVAGVPVSNMNFEDYRRKPYYSYDDYAKALWGCGAHAIIDEYSTDYSMISSEPTTSGFAFIFQKGSPLVTQMSRQIANIREDGTLRLLEKKWFEKHSSSSQDPPRKPKTLNFGMFRGLFLISGISSAIALTISVFCLIRAKLEAHSIIVFVLQKNLMATLKHLLHRNFIGIRELKVKNDPSCTSELFALACGPSYTAVLVDSCVVNGSRSRPPKPGAKIGKGGKVVRGPTKNTKLRAERADTGKPVSIRFRRNAEGMFEHVGTHAKWFSNLVGELLRTSIPMHHNSWRRVPATAKAHIDNQLHMIFSESPVCDIVLCCLASTCLWPLTERLVHKIVIRVCNRFPRCLVLLSGLQGHLDMVLGDMVGNGDNIVVVFGVSVIGFDNGLMLADDDPYKASVFIWLSIHGFWSYCRAGLIERCFSCNFFVIVTIITELAIIGICSLPLLMTPAVSIIVSSLYVLFVIIYAMQLGDVNVVNERTEHEMKLKNLVEYDICISVAMGVFLMGASILWPDFEKEYRRTAEWLRVYEFVAFWTLTAARLLKKGVFYEFNVFIGNFPVASMTTFCSGNESYSQNVVLYGVLHGYIFQIMQLGDVNVVNERTEHEMKLENLVEYDICISVAMGVFLMGASILWPDFEKEYRRTAEWLRVYEFVAFWTLTAARLLKKGVFYEFNVFIGNFLVASMTTFSSGNESYSQNVVLYGVLHAYIFQSLPSALQLKQEGVDANGYKDWLGCLGLLLGLLVDTGCLGLLFGYRVFGIAVWDCC</sequence>
<dbReference type="Gene3D" id="3.40.190.10">
    <property type="entry name" value="Periplasmic binding protein-like II"/>
    <property type="match status" value="2"/>
</dbReference>
<keyword evidence="9" id="KW-1071">Ligand-gated ion channel</keyword>
<feature type="transmembrane region" description="Helical" evidence="11">
    <location>
        <begin position="882"/>
        <end position="901"/>
    </location>
</feature>
<dbReference type="SMART" id="SM00079">
    <property type="entry name" value="PBPe"/>
    <property type="match status" value="1"/>
</dbReference>
<evidence type="ECO:0000313" key="13">
    <source>
        <dbReference type="EMBL" id="PWA69599.1"/>
    </source>
</evidence>
<evidence type="ECO:0000256" key="11">
    <source>
        <dbReference type="SAM" id="Phobius"/>
    </source>
</evidence>
<dbReference type="SUPFAM" id="SSF53850">
    <property type="entry name" value="Periplasmic binding protein-like II"/>
    <property type="match status" value="1"/>
</dbReference>
<dbReference type="AlphaFoldDB" id="A0A2U1N7W8"/>
<evidence type="ECO:0000259" key="12">
    <source>
        <dbReference type="SMART" id="SM00079"/>
    </source>
</evidence>
<keyword evidence="6 11" id="KW-0472">Membrane</keyword>
<feature type="transmembrane region" description="Helical" evidence="11">
    <location>
        <begin position="913"/>
        <end position="932"/>
    </location>
</feature>
<evidence type="ECO:0000256" key="9">
    <source>
        <dbReference type="ARBA" id="ARBA00023286"/>
    </source>
</evidence>
<keyword evidence="10" id="KW-0407">Ion channel</keyword>
<feature type="transmembrane region" description="Helical" evidence="11">
    <location>
        <begin position="703"/>
        <end position="726"/>
    </location>
</feature>
<feature type="transmembrane region" description="Helical" evidence="11">
    <location>
        <begin position="329"/>
        <end position="353"/>
    </location>
</feature>
<reference evidence="13 14" key="1">
    <citation type="journal article" date="2018" name="Mol. Plant">
        <title>The genome of Artemisia annua provides insight into the evolution of Asteraceae family and artemisinin biosynthesis.</title>
        <authorList>
            <person name="Shen Q."/>
            <person name="Zhang L."/>
            <person name="Liao Z."/>
            <person name="Wang S."/>
            <person name="Yan T."/>
            <person name="Shi P."/>
            <person name="Liu M."/>
            <person name="Fu X."/>
            <person name="Pan Q."/>
            <person name="Wang Y."/>
            <person name="Lv Z."/>
            <person name="Lu X."/>
            <person name="Zhang F."/>
            <person name="Jiang W."/>
            <person name="Ma Y."/>
            <person name="Chen M."/>
            <person name="Hao X."/>
            <person name="Li L."/>
            <person name="Tang Y."/>
            <person name="Lv G."/>
            <person name="Zhou Y."/>
            <person name="Sun X."/>
            <person name="Brodelius P.E."/>
            <person name="Rose J.K.C."/>
            <person name="Tang K."/>
        </authorList>
    </citation>
    <scope>NUCLEOTIDE SEQUENCE [LARGE SCALE GENOMIC DNA]</scope>
    <source>
        <strain evidence="14">cv. Huhao1</strain>
        <tissue evidence="13">Leaf</tissue>
    </source>
</reference>
<dbReference type="GO" id="GO:0016020">
    <property type="term" value="C:membrane"/>
    <property type="evidence" value="ECO:0007669"/>
    <property type="project" value="UniProtKB-SubCell"/>
</dbReference>
<dbReference type="OrthoDB" id="5984008at2759"/>
<keyword evidence="8" id="KW-0325">Glycoprotein</keyword>
<keyword evidence="14" id="KW-1185">Reference proteome</keyword>
<keyword evidence="3 11" id="KW-0812">Transmembrane</keyword>
<feature type="transmembrane region" description="Helical" evidence="11">
    <location>
        <begin position="665"/>
        <end position="682"/>
    </location>
</feature>
<dbReference type="EMBL" id="PKPP01003403">
    <property type="protein sequence ID" value="PWA69599.1"/>
    <property type="molecule type" value="Genomic_DNA"/>
</dbReference>
<evidence type="ECO:0000256" key="2">
    <source>
        <dbReference type="ARBA" id="ARBA00022448"/>
    </source>
</evidence>
<comment type="caution">
    <text evidence="13">The sequence shown here is derived from an EMBL/GenBank/DDBJ whole genome shotgun (WGS) entry which is preliminary data.</text>
</comment>